<reference evidence="4" key="1">
    <citation type="journal article" date="2019" name="Sci. Rep.">
        <title>Draft genome of Tanacetum cinerariifolium, the natural source of mosquito coil.</title>
        <authorList>
            <person name="Yamashiro T."/>
            <person name="Shiraishi A."/>
            <person name="Satake H."/>
            <person name="Nakayama K."/>
        </authorList>
    </citation>
    <scope>NUCLEOTIDE SEQUENCE</scope>
</reference>
<dbReference type="AlphaFoldDB" id="A0A699IZ06"/>
<gene>
    <name evidence="4" type="ORF">Tci_570145</name>
</gene>
<evidence type="ECO:0000259" key="2">
    <source>
        <dbReference type="Pfam" id="PF07727"/>
    </source>
</evidence>
<proteinExistence type="predicted"/>
<feature type="domain" description="Reverse transcriptase Ty1/copia-type" evidence="2">
    <location>
        <begin position="593"/>
        <end position="658"/>
    </location>
</feature>
<evidence type="ECO:0008006" key="5">
    <source>
        <dbReference type="Google" id="ProtNLM"/>
    </source>
</evidence>
<sequence>MLIISTISEASFRHVQGSSRDLWLSLKKAYAPYSTSREYTLKTQLLRIEMHGDETPDAYPNRAQEYADALAAIGEPVKDKDLVMLAVSGLREEYNSRKTTIIAHQSPTAFSELHTLLSDHDYMLGKTLSPIAPSGPHAFYGVRPSNNRNNNNNNRGNRINSRGNNNRGRGNGRQFDWAFTQNTVYGTCNRCGIGHIPSQCPNRDPSIIRTRPSANFANTLAQSSNASANWHLDTGANSHVTPDLEAMDNSEAYYGDDALHVGNDESTHTTLLTGPSKHGLYSITLPQLKSINKVSFSAVRASPTIWHRRLGHPHQRLLRSMLSNFSLPVTNKSLSSFCNSCPLGKSSKLPLFESGFRSNNILDLVYCDVWGPAPLLSFEVSHLSPTSQTSPESSNGQPSPVSTTSIPTPPPSTPPPPPPPITRQRPANLRQNPKQRVPYNPSANHATVLSTTIIEPTSFIVANNSPEWRQAMKEEYDALMKNGTWSLVPRASNTNVVDGKWVYRLKRDKNGAITCSKARFVANGFRQQPGIDFHETFSPVVKSTTIRAVLSLAVTNNRPLRQLDVHNAFLHGNLKERVYMKEPSGFIDPQRPNHGTIDNIISQLGSAFALKDLGPLNYLGIEIVPRVFGILLSQKKYILELLQSAGLSNCNPVSSPMVTSSSLSLDDSTAFFNPVKYRQVVGSLQYVPLSFAVNKACQYMHAPTENHWSAVKRILRYLHGTV</sequence>
<organism evidence="4">
    <name type="scientific">Tanacetum cinerariifolium</name>
    <name type="common">Dalmatian daisy</name>
    <name type="synonym">Chrysanthemum cinerariifolium</name>
    <dbReference type="NCBI Taxonomy" id="118510"/>
    <lineage>
        <taxon>Eukaryota</taxon>
        <taxon>Viridiplantae</taxon>
        <taxon>Streptophyta</taxon>
        <taxon>Embryophyta</taxon>
        <taxon>Tracheophyta</taxon>
        <taxon>Spermatophyta</taxon>
        <taxon>Magnoliopsida</taxon>
        <taxon>eudicotyledons</taxon>
        <taxon>Gunneridae</taxon>
        <taxon>Pentapetalae</taxon>
        <taxon>asterids</taxon>
        <taxon>campanulids</taxon>
        <taxon>Asterales</taxon>
        <taxon>Asteraceae</taxon>
        <taxon>Asteroideae</taxon>
        <taxon>Anthemideae</taxon>
        <taxon>Anthemidinae</taxon>
        <taxon>Tanacetum</taxon>
    </lineage>
</organism>
<feature type="domain" description="Reverse transcriptase Ty1/copia-type" evidence="2">
    <location>
        <begin position="482"/>
        <end position="590"/>
    </location>
</feature>
<dbReference type="Pfam" id="PF07727">
    <property type="entry name" value="RVT_2"/>
    <property type="match status" value="2"/>
</dbReference>
<evidence type="ECO:0000256" key="1">
    <source>
        <dbReference type="SAM" id="MobiDB-lite"/>
    </source>
</evidence>
<feature type="compositionally biased region" description="Polar residues" evidence="1">
    <location>
        <begin position="383"/>
        <end position="397"/>
    </location>
</feature>
<feature type="non-terminal residue" evidence="4">
    <location>
        <position position="722"/>
    </location>
</feature>
<dbReference type="InterPro" id="IPR013103">
    <property type="entry name" value="RVT_2"/>
</dbReference>
<dbReference type="Pfam" id="PF14223">
    <property type="entry name" value="Retrotran_gag_2"/>
    <property type="match status" value="1"/>
</dbReference>
<dbReference type="InterPro" id="IPR025724">
    <property type="entry name" value="GAG-pre-integrase_dom"/>
</dbReference>
<protein>
    <recommendedName>
        <fullName evidence="5">Reverse transcriptase Ty1/copia-type domain-containing protein</fullName>
    </recommendedName>
</protein>
<feature type="domain" description="GAG-pre-integrase" evidence="3">
    <location>
        <begin position="279"/>
        <end position="346"/>
    </location>
</feature>
<evidence type="ECO:0000313" key="4">
    <source>
        <dbReference type="EMBL" id="GEZ98172.1"/>
    </source>
</evidence>
<feature type="region of interest" description="Disordered" evidence="1">
    <location>
        <begin position="383"/>
        <end position="426"/>
    </location>
</feature>
<feature type="compositionally biased region" description="Low complexity" evidence="1">
    <location>
        <begin position="146"/>
        <end position="168"/>
    </location>
</feature>
<dbReference type="Pfam" id="PF13976">
    <property type="entry name" value="gag_pre-integrs"/>
    <property type="match status" value="1"/>
</dbReference>
<dbReference type="PANTHER" id="PTHR47481">
    <property type="match status" value="1"/>
</dbReference>
<dbReference type="EMBL" id="BKCJ010351026">
    <property type="protein sequence ID" value="GEZ98172.1"/>
    <property type="molecule type" value="Genomic_DNA"/>
</dbReference>
<evidence type="ECO:0000259" key="3">
    <source>
        <dbReference type="Pfam" id="PF13976"/>
    </source>
</evidence>
<feature type="compositionally biased region" description="Pro residues" evidence="1">
    <location>
        <begin position="407"/>
        <end position="421"/>
    </location>
</feature>
<comment type="caution">
    <text evidence="4">The sequence shown here is derived from an EMBL/GenBank/DDBJ whole genome shotgun (WGS) entry which is preliminary data.</text>
</comment>
<feature type="region of interest" description="Disordered" evidence="1">
    <location>
        <begin position="138"/>
        <end position="174"/>
    </location>
</feature>
<accession>A0A699IZ06</accession>
<name>A0A699IZ06_TANCI</name>
<dbReference type="PANTHER" id="PTHR47481:SF39">
    <property type="entry name" value="TRANSCRIPTION FACTOR INTERACTOR AND REGULATOR CCHC(ZN) FAMILY"/>
    <property type="match status" value="1"/>
</dbReference>